<evidence type="ECO:0000313" key="5">
    <source>
        <dbReference type="Proteomes" id="UP000321393"/>
    </source>
</evidence>
<organism evidence="3 5">
    <name type="scientific">Cucumis melo var. makuwa</name>
    <name type="common">Oriental melon</name>
    <dbReference type="NCBI Taxonomy" id="1194695"/>
    <lineage>
        <taxon>Eukaryota</taxon>
        <taxon>Viridiplantae</taxon>
        <taxon>Streptophyta</taxon>
        <taxon>Embryophyta</taxon>
        <taxon>Tracheophyta</taxon>
        <taxon>Spermatophyta</taxon>
        <taxon>Magnoliopsida</taxon>
        <taxon>eudicotyledons</taxon>
        <taxon>Gunneridae</taxon>
        <taxon>Pentapetalae</taxon>
        <taxon>rosids</taxon>
        <taxon>fabids</taxon>
        <taxon>Cucurbitales</taxon>
        <taxon>Cucurbitaceae</taxon>
        <taxon>Benincaseae</taxon>
        <taxon>Cucumis</taxon>
    </lineage>
</organism>
<keyword evidence="1" id="KW-0472">Membrane</keyword>
<dbReference type="EMBL" id="SSTE01011134">
    <property type="protein sequence ID" value="KAA0051830.1"/>
    <property type="molecule type" value="Genomic_DNA"/>
</dbReference>
<dbReference type="Pfam" id="PF07727">
    <property type="entry name" value="RVT_2"/>
    <property type="match status" value="1"/>
</dbReference>
<sequence length="157" mass="17759">MISPPSTTPRPQKVMTLKPYLIFNLGKHFAMKDLGVLNYFLGLEISFSPSGYYLSQVKYAYDCLTRYGITNSAPFSTPLDLNVRLTPFDDISLDDPILYWQLVGSLIYLIVTHLDIMYAVHIVSQFMAAPRTIHFTVVLSVLWYVKGTLGHGLQFSS</sequence>
<dbReference type="OrthoDB" id="2012657at2759"/>
<evidence type="ECO:0000256" key="1">
    <source>
        <dbReference type="SAM" id="Phobius"/>
    </source>
</evidence>
<protein>
    <submittedName>
        <fullName evidence="3 4">Mitochondrial protein</fullName>
    </submittedName>
</protein>
<name>A0A5A7U9I8_CUCMM</name>
<feature type="transmembrane region" description="Helical" evidence="1">
    <location>
        <begin position="97"/>
        <end position="116"/>
    </location>
</feature>
<comment type="caution">
    <text evidence="3">The sequence shown here is derived from an EMBL/GenBank/DDBJ whole genome shotgun (WGS) entry which is preliminary data.</text>
</comment>
<evidence type="ECO:0000313" key="3">
    <source>
        <dbReference type="EMBL" id="KAA0051830.1"/>
    </source>
</evidence>
<dbReference type="Proteomes" id="UP000321393">
    <property type="component" value="Unassembled WGS sequence"/>
</dbReference>
<dbReference type="AlphaFoldDB" id="A0A5A7U9I8"/>
<proteinExistence type="predicted"/>
<evidence type="ECO:0000313" key="6">
    <source>
        <dbReference type="Proteomes" id="UP000321947"/>
    </source>
</evidence>
<feature type="domain" description="Reverse transcriptase Ty1/copia-type" evidence="2">
    <location>
        <begin position="24"/>
        <end position="79"/>
    </location>
</feature>
<gene>
    <name evidence="4" type="ORF">E5676_scaffold609G00650</name>
    <name evidence="3" type="ORF">E6C27_scaffold60G002550</name>
</gene>
<dbReference type="EMBL" id="SSTD01005662">
    <property type="protein sequence ID" value="TYK21415.1"/>
    <property type="molecule type" value="Genomic_DNA"/>
</dbReference>
<feature type="transmembrane region" description="Helical" evidence="1">
    <location>
        <begin position="128"/>
        <end position="145"/>
    </location>
</feature>
<dbReference type="STRING" id="1194695.A0A5A7U9I8"/>
<dbReference type="Proteomes" id="UP000321947">
    <property type="component" value="Unassembled WGS sequence"/>
</dbReference>
<accession>A0A5A7U9I8</accession>
<dbReference type="InterPro" id="IPR013103">
    <property type="entry name" value="RVT_2"/>
</dbReference>
<keyword evidence="1" id="KW-1133">Transmembrane helix</keyword>
<dbReference type="PANTHER" id="PTHR11439">
    <property type="entry name" value="GAG-POL-RELATED RETROTRANSPOSON"/>
    <property type="match status" value="1"/>
</dbReference>
<evidence type="ECO:0000313" key="4">
    <source>
        <dbReference type="EMBL" id="TYK21415.1"/>
    </source>
</evidence>
<keyword evidence="1" id="KW-0812">Transmembrane</keyword>
<evidence type="ECO:0000259" key="2">
    <source>
        <dbReference type="Pfam" id="PF07727"/>
    </source>
</evidence>
<reference evidence="5 6" key="1">
    <citation type="submission" date="2019-08" db="EMBL/GenBank/DDBJ databases">
        <title>Draft genome sequences of two oriental melons (Cucumis melo L. var makuwa).</title>
        <authorList>
            <person name="Kwon S.-Y."/>
        </authorList>
    </citation>
    <scope>NUCLEOTIDE SEQUENCE [LARGE SCALE GENOMIC DNA]</scope>
    <source>
        <strain evidence="6">cv. Chang Bougi</strain>
        <strain evidence="5">cv. SW 3</strain>
        <tissue evidence="3">Leaf</tissue>
    </source>
</reference>
<dbReference type="PANTHER" id="PTHR11439:SF461">
    <property type="entry name" value="OS10G0432200 PROTEIN"/>
    <property type="match status" value="1"/>
</dbReference>